<dbReference type="SUPFAM" id="SSF46785">
    <property type="entry name" value="Winged helix' DNA-binding domain"/>
    <property type="match status" value="1"/>
</dbReference>
<dbReference type="PROSITE" id="PS50987">
    <property type="entry name" value="HTH_ARSR_2"/>
    <property type="match status" value="1"/>
</dbReference>
<evidence type="ECO:0000313" key="6">
    <source>
        <dbReference type="Proteomes" id="UP001165481"/>
    </source>
</evidence>
<dbReference type="InterPro" id="IPR051081">
    <property type="entry name" value="HTH_MetalResp_TranReg"/>
</dbReference>
<sequence length="104" mass="11874">MNEIDIFKALANGTRLDILKWLREPEKNFPPQGLHIPEGDSFENSVCVGSICDRAGLSQSVISKYLGMMESAGLLESARFGKWTYYRRNEENIRKFALYVAQEL</sequence>
<comment type="caution">
    <text evidence="5">The sequence shown here is derived from an EMBL/GenBank/DDBJ whole genome shotgun (WGS) entry which is preliminary data.</text>
</comment>
<dbReference type="SMART" id="SM00418">
    <property type="entry name" value="HTH_ARSR"/>
    <property type="match status" value="1"/>
</dbReference>
<protein>
    <submittedName>
        <fullName evidence="5">Metalloregulator ArsR/SmtB family transcription factor</fullName>
    </submittedName>
</protein>
<dbReference type="InterPro" id="IPR011991">
    <property type="entry name" value="ArsR-like_HTH"/>
</dbReference>
<proteinExistence type="predicted"/>
<evidence type="ECO:0000256" key="2">
    <source>
        <dbReference type="ARBA" id="ARBA00023125"/>
    </source>
</evidence>
<dbReference type="PANTHER" id="PTHR33154">
    <property type="entry name" value="TRANSCRIPTIONAL REGULATOR, ARSR FAMILY"/>
    <property type="match status" value="1"/>
</dbReference>
<dbReference type="CDD" id="cd00090">
    <property type="entry name" value="HTH_ARSR"/>
    <property type="match status" value="1"/>
</dbReference>
<dbReference type="InterPro" id="IPR001845">
    <property type="entry name" value="HTH_ArsR_DNA-bd_dom"/>
</dbReference>
<evidence type="ECO:0000256" key="3">
    <source>
        <dbReference type="ARBA" id="ARBA00023163"/>
    </source>
</evidence>
<evidence type="ECO:0000313" key="5">
    <source>
        <dbReference type="EMBL" id="MDL2060086.1"/>
    </source>
</evidence>
<keyword evidence="3" id="KW-0804">Transcription</keyword>
<dbReference type="RefSeq" id="WP_243377228.1">
    <property type="nucleotide sequence ID" value="NZ_JAKZJU020000001.1"/>
</dbReference>
<name>A0ABT7INX3_9BURK</name>
<gene>
    <name evidence="5" type="ORF">MUN46_009085</name>
</gene>
<organism evidence="5 6">
    <name type="scientific">Mesosutterella faecium</name>
    <dbReference type="NCBI Taxonomy" id="2925194"/>
    <lineage>
        <taxon>Bacteria</taxon>
        <taxon>Pseudomonadati</taxon>
        <taxon>Pseudomonadota</taxon>
        <taxon>Betaproteobacteria</taxon>
        <taxon>Burkholderiales</taxon>
        <taxon>Sutterellaceae</taxon>
        <taxon>Mesosutterella</taxon>
    </lineage>
</organism>
<feature type="domain" description="HTH arsR-type" evidence="4">
    <location>
        <begin position="1"/>
        <end position="104"/>
    </location>
</feature>
<keyword evidence="2" id="KW-0238">DNA-binding</keyword>
<dbReference type="InterPro" id="IPR036388">
    <property type="entry name" value="WH-like_DNA-bd_sf"/>
</dbReference>
<dbReference type="Gene3D" id="1.10.10.10">
    <property type="entry name" value="Winged helix-like DNA-binding domain superfamily/Winged helix DNA-binding domain"/>
    <property type="match status" value="1"/>
</dbReference>
<accession>A0ABT7INX3</accession>
<dbReference type="InterPro" id="IPR036390">
    <property type="entry name" value="WH_DNA-bd_sf"/>
</dbReference>
<evidence type="ECO:0000256" key="1">
    <source>
        <dbReference type="ARBA" id="ARBA00023015"/>
    </source>
</evidence>
<dbReference type="EMBL" id="JAKZJU020000001">
    <property type="protein sequence ID" value="MDL2060086.1"/>
    <property type="molecule type" value="Genomic_DNA"/>
</dbReference>
<dbReference type="Proteomes" id="UP001165481">
    <property type="component" value="Unassembled WGS sequence"/>
</dbReference>
<keyword evidence="6" id="KW-1185">Reference proteome</keyword>
<dbReference type="Pfam" id="PF01022">
    <property type="entry name" value="HTH_5"/>
    <property type="match status" value="1"/>
</dbReference>
<keyword evidence="1" id="KW-0805">Transcription regulation</keyword>
<dbReference type="PANTHER" id="PTHR33154:SF33">
    <property type="entry name" value="TRANSCRIPTIONAL REPRESSOR SDPR"/>
    <property type="match status" value="1"/>
</dbReference>
<reference evidence="5" key="1">
    <citation type="submission" date="2023-03" db="EMBL/GenBank/DDBJ databases">
        <title>Mesosutterella sp. nov. isolated from porcine feces.</title>
        <authorList>
            <person name="Yu S."/>
        </authorList>
    </citation>
    <scope>NUCLEOTIDE SEQUENCE</scope>
    <source>
        <strain evidence="5">AGMB02718</strain>
    </source>
</reference>
<evidence type="ECO:0000259" key="4">
    <source>
        <dbReference type="PROSITE" id="PS50987"/>
    </source>
</evidence>